<evidence type="ECO:0000256" key="2">
    <source>
        <dbReference type="ARBA" id="ARBA00006577"/>
    </source>
</evidence>
<reference evidence="7 8" key="1">
    <citation type="submission" date="2020-12" db="EMBL/GenBank/DDBJ databases">
        <title>HMF7856_wgs.fasta genome submission.</title>
        <authorList>
            <person name="Kang H."/>
            <person name="Kim H."/>
            <person name="Joh K."/>
        </authorList>
    </citation>
    <scope>NUCLEOTIDE SEQUENCE [LARGE SCALE GENOMIC DNA]</scope>
    <source>
        <strain evidence="7 8">HMF7856</strain>
    </source>
</reference>
<dbReference type="Proteomes" id="UP000429232">
    <property type="component" value="Chromosome"/>
</dbReference>
<accession>A0A6I4I2A8</accession>
<comment type="similarity">
    <text evidence="2 6">Belongs to the FKBP-type PPIase family.</text>
</comment>
<name>A0A6I4I2A8_9SPHI</name>
<dbReference type="Pfam" id="PF00254">
    <property type="entry name" value="FKBP_C"/>
    <property type="match status" value="1"/>
</dbReference>
<evidence type="ECO:0000256" key="3">
    <source>
        <dbReference type="ARBA" id="ARBA00023110"/>
    </source>
</evidence>
<dbReference type="PROSITE" id="PS51257">
    <property type="entry name" value="PROKAR_LIPOPROTEIN"/>
    <property type="match status" value="1"/>
</dbReference>
<dbReference type="KEGG" id="mgik:GO620_012105"/>
<dbReference type="EMBL" id="CP066775">
    <property type="protein sequence ID" value="QQL48918.1"/>
    <property type="molecule type" value="Genomic_DNA"/>
</dbReference>
<keyword evidence="8" id="KW-1185">Reference proteome</keyword>
<keyword evidence="4 5" id="KW-0413">Isomerase</keyword>
<organism evidence="7 8">
    <name type="scientific">Mucilaginibacter ginkgonis</name>
    <dbReference type="NCBI Taxonomy" id="2682091"/>
    <lineage>
        <taxon>Bacteria</taxon>
        <taxon>Pseudomonadati</taxon>
        <taxon>Bacteroidota</taxon>
        <taxon>Sphingobacteriia</taxon>
        <taxon>Sphingobacteriales</taxon>
        <taxon>Sphingobacteriaceae</taxon>
        <taxon>Mucilaginibacter</taxon>
    </lineage>
</organism>
<dbReference type="SUPFAM" id="SSF54534">
    <property type="entry name" value="FKBP-like"/>
    <property type="match status" value="1"/>
</dbReference>
<proteinExistence type="inferred from homology"/>
<evidence type="ECO:0000313" key="8">
    <source>
        <dbReference type="Proteomes" id="UP000429232"/>
    </source>
</evidence>
<dbReference type="PANTHER" id="PTHR43811:SF19">
    <property type="entry name" value="39 KDA FK506-BINDING NUCLEAR PROTEIN"/>
    <property type="match status" value="1"/>
</dbReference>
<dbReference type="Gene3D" id="3.10.50.40">
    <property type="match status" value="1"/>
</dbReference>
<dbReference type="GO" id="GO:0003755">
    <property type="term" value="F:peptidyl-prolyl cis-trans isomerase activity"/>
    <property type="evidence" value="ECO:0007669"/>
    <property type="project" value="UniProtKB-UniRule"/>
</dbReference>
<dbReference type="RefSeq" id="WP_157525619.1">
    <property type="nucleotide sequence ID" value="NZ_CP066775.1"/>
</dbReference>
<comment type="catalytic activity">
    <reaction evidence="1 5 6">
        <text>[protein]-peptidylproline (omega=180) = [protein]-peptidylproline (omega=0)</text>
        <dbReference type="Rhea" id="RHEA:16237"/>
        <dbReference type="Rhea" id="RHEA-COMP:10747"/>
        <dbReference type="Rhea" id="RHEA-COMP:10748"/>
        <dbReference type="ChEBI" id="CHEBI:83833"/>
        <dbReference type="ChEBI" id="CHEBI:83834"/>
        <dbReference type="EC" id="5.2.1.8"/>
    </reaction>
</comment>
<sequence>MKKLILLLAITVLGFSACKKEDTSAADASAAATAAAQAAADDATIQAYIKANNITATKDPSGVYYSVITAGAGAYPTSTSVISVNYTGTLVTGTQFDKGNLTNTALGGLIKGWQYGIPHINAGGRIMLLIPSALGYGATGAGTIPANSVLVFTIDLISFR</sequence>
<evidence type="ECO:0000313" key="7">
    <source>
        <dbReference type="EMBL" id="QQL48918.1"/>
    </source>
</evidence>
<dbReference type="EC" id="5.2.1.8" evidence="6"/>
<dbReference type="AlphaFoldDB" id="A0A6I4I2A8"/>
<gene>
    <name evidence="7" type="ORF">GO620_012105</name>
</gene>
<keyword evidence="3 5" id="KW-0697">Rotamase</keyword>
<evidence type="ECO:0000256" key="6">
    <source>
        <dbReference type="RuleBase" id="RU003915"/>
    </source>
</evidence>
<dbReference type="PROSITE" id="PS50059">
    <property type="entry name" value="FKBP_PPIASE"/>
    <property type="match status" value="1"/>
</dbReference>
<dbReference type="InterPro" id="IPR046357">
    <property type="entry name" value="PPIase_dom_sf"/>
</dbReference>
<dbReference type="PANTHER" id="PTHR43811">
    <property type="entry name" value="FKBP-TYPE PEPTIDYL-PROLYL CIS-TRANS ISOMERASE FKPA"/>
    <property type="match status" value="1"/>
</dbReference>
<evidence type="ECO:0000256" key="1">
    <source>
        <dbReference type="ARBA" id="ARBA00000971"/>
    </source>
</evidence>
<evidence type="ECO:0000256" key="4">
    <source>
        <dbReference type="ARBA" id="ARBA00023235"/>
    </source>
</evidence>
<protein>
    <recommendedName>
        <fullName evidence="6">Peptidyl-prolyl cis-trans isomerase</fullName>
        <ecNumber evidence="6">5.2.1.8</ecNumber>
    </recommendedName>
</protein>
<evidence type="ECO:0000256" key="5">
    <source>
        <dbReference type="PROSITE-ProRule" id="PRU00277"/>
    </source>
</evidence>
<dbReference type="InterPro" id="IPR001179">
    <property type="entry name" value="PPIase_FKBP_dom"/>
</dbReference>